<gene>
    <name evidence="4" type="ORF">A8975_2128</name>
</gene>
<dbReference type="PANTHER" id="PTHR10514">
    <property type="entry name" value="ANGIOTENSIN-CONVERTING ENZYME"/>
    <property type="match status" value="1"/>
</dbReference>
<evidence type="ECO:0000313" key="4">
    <source>
        <dbReference type="EMBL" id="TDY11490.1"/>
    </source>
</evidence>
<comment type="caution">
    <text evidence="4">The sequence shown here is derived from an EMBL/GenBank/DDBJ whole genome shotgun (WGS) entry which is preliminary data.</text>
</comment>
<dbReference type="InterPro" id="IPR001548">
    <property type="entry name" value="Peptidase_M2"/>
</dbReference>
<dbReference type="PROSITE" id="PS52011">
    <property type="entry name" value="PEPTIDASE_M2"/>
    <property type="match status" value="1"/>
</dbReference>
<dbReference type="CDD" id="cd06461">
    <property type="entry name" value="M2_ACE"/>
    <property type="match status" value="1"/>
</dbReference>
<evidence type="ECO:0000256" key="2">
    <source>
        <dbReference type="ARBA" id="ARBA00023157"/>
    </source>
</evidence>
<dbReference type="RefSeq" id="WP_134200345.1">
    <property type="nucleotide sequence ID" value="NZ_SOQZ01000004.1"/>
</dbReference>
<proteinExistence type="predicted"/>
<dbReference type="Gene3D" id="1.10.1370.30">
    <property type="match status" value="1"/>
</dbReference>
<keyword evidence="2" id="KW-1015">Disulfide bond</keyword>
<dbReference type="Pfam" id="PF01401">
    <property type="entry name" value="Peptidase_M2"/>
    <property type="match status" value="1"/>
</dbReference>
<name>A0ABY2G4U3_9FLAO</name>
<evidence type="ECO:0000256" key="1">
    <source>
        <dbReference type="ARBA" id="ARBA00022729"/>
    </source>
</evidence>
<accession>A0ABY2G4U3</accession>
<keyword evidence="1" id="KW-0732">Signal</keyword>
<sequence length="606" mass="69209">MKKLIALSIVLFSMVSCKEDTSKTSNNSAELKAEVQAFLDDYTNTFVKLYYDSALAEWDANTRIVAGDTTNAYNVQKANEAFAKFTGSTENIEKTRKFLEKKDALDIVQVRQLNTILYAAANNPETVSDLVSERIAAENAQNETLFGFDFKVDGKSVTTGDIDKVLRESNDLNERLANWETSKAVGKDLKDGLENLRSLRNKTVRALGYDDYFTYQVSDYGMSRQEMRDEMNKMVKEVWPLYRELHTWARYELAKKFNAEVPQYLPAHWLPNRWGQDWSALVNVEGLDIDAALADKEPEWIVREGENFYKSIGFDPLPASFYEKSSMYPLPADAPYKKNNHASAWHMDLENDLRCLMSVEATADYYETIHHELGHIYYYQAYTNPDVPPLLRGGANRGYHEAIGSLLGLAAMQKPFLAEKGLVDANVEIDETQNLLKEALNYVVFLPFSAGVMTEFENAVYAENLPKDEFNKKWWELAQKYQGMVPPSERGEEFCDAASKTHINNDAAQYYDYAVSYILLFQFHDHISKNILKQDPHATNYYGSKPVGDFLKEVLKSGANNDWRELLKESVGSEMSAKPMLDYFAPLMDYLKEQNKGRTYTLPESL</sequence>
<dbReference type="PANTHER" id="PTHR10514:SF27">
    <property type="entry name" value="ANGIOTENSIN-CONVERTING ENZYME"/>
    <property type="match status" value="1"/>
</dbReference>
<keyword evidence="5" id="KW-1185">Reference proteome</keyword>
<dbReference type="PROSITE" id="PS51257">
    <property type="entry name" value="PROKAR_LIPOPROTEIN"/>
    <property type="match status" value="1"/>
</dbReference>
<dbReference type="SUPFAM" id="SSF55486">
    <property type="entry name" value="Metalloproteases ('zincins'), catalytic domain"/>
    <property type="match status" value="1"/>
</dbReference>
<dbReference type="EMBL" id="SOQZ01000004">
    <property type="protein sequence ID" value="TDY11490.1"/>
    <property type="molecule type" value="Genomic_DNA"/>
</dbReference>
<protein>
    <submittedName>
        <fullName evidence="4">Peptidyl-dipeptidase A</fullName>
    </submittedName>
</protein>
<dbReference type="PRINTS" id="PR00791">
    <property type="entry name" value="PEPDIPTASEA"/>
</dbReference>
<organism evidence="4 5">
    <name type="scientific">Meridianimaribacter flavus</name>
    <dbReference type="NCBI Taxonomy" id="571115"/>
    <lineage>
        <taxon>Bacteria</taxon>
        <taxon>Pseudomonadati</taxon>
        <taxon>Bacteroidota</taxon>
        <taxon>Flavobacteriia</taxon>
        <taxon>Flavobacteriales</taxon>
        <taxon>Flavobacteriaceae</taxon>
        <taxon>Meridianimaribacter</taxon>
    </lineage>
</organism>
<reference evidence="4 5" key="1">
    <citation type="submission" date="2019-03" db="EMBL/GenBank/DDBJ databases">
        <title>Genomic Encyclopedia of Type Strains, Phase III (KMG-III): the genomes of soil and plant-associated and newly described type strains.</title>
        <authorList>
            <person name="Whitman W."/>
        </authorList>
    </citation>
    <scope>NUCLEOTIDE SEQUENCE [LARGE SCALE GENOMIC DNA]</scope>
    <source>
        <strain evidence="4 5">CGMCC 1.10957</strain>
    </source>
</reference>
<evidence type="ECO:0000313" key="5">
    <source>
        <dbReference type="Proteomes" id="UP000294930"/>
    </source>
</evidence>
<evidence type="ECO:0000256" key="3">
    <source>
        <dbReference type="ARBA" id="ARBA00023180"/>
    </source>
</evidence>
<dbReference type="Proteomes" id="UP000294930">
    <property type="component" value="Unassembled WGS sequence"/>
</dbReference>
<keyword evidence="3" id="KW-0325">Glycoprotein</keyword>